<feature type="domain" description="Peptidase M12A" evidence="8">
    <location>
        <begin position="95"/>
        <end position="162"/>
    </location>
</feature>
<name>A0A8S1BF32_ARCPL</name>
<dbReference type="GO" id="GO:0006508">
    <property type="term" value="P:proteolysis"/>
    <property type="evidence" value="ECO:0007669"/>
    <property type="project" value="UniProtKB-KW"/>
</dbReference>
<evidence type="ECO:0000256" key="2">
    <source>
        <dbReference type="ARBA" id="ARBA00022723"/>
    </source>
</evidence>
<dbReference type="GO" id="GO:0004222">
    <property type="term" value="F:metalloendopeptidase activity"/>
    <property type="evidence" value="ECO:0007669"/>
    <property type="project" value="UniProtKB-UniRule"/>
</dbReference>
<proteinExistence type="predicted"/>
<reference evidence="9 10" key="1">
    <citation type="submission" date="2020-04" db="EMBL/GenBank/DDBJ databases">
        <authorList>
            <person name="Wallbank WR R."/>
            <person name="Pardo Diaz C."/>
            <person name="Kozak K."/>
            <person name="Martin S."/>
            <person name="Jiggins C."/>
            <person name="Moest M."/>
            <person name="Warren A I."/>
            <person name="Byers J.R.P. K."/>
            <person name="Montejo-Kovacevich G."/>
            <person name="Yen C E."/>
        </authorList>
    </citation>
    <scope>NUCLEOTIDE SEQUENCE [LARGE SCALE GENOMIC DNA]</scope>
</reference>
<keyword evidence="3 7" id="KW-0378">Hydrolase</keyword>
<keyword evidence="7" id="KW-0732">Signal</keyword>
<sequence length="185" mass="21268">MEFYVLVLKTVFIVIAAEPSWEKTPSDYVAEYGDYFEGDMVLTEAQRKEIEAAIMYDYDNGDNTPKNGLVDAAKLWPNNIVVYDLYENDFSKKTNFAKYTNDTVTNFGVPYDYSSLMHYDEKAFSKNGQKTIIPKKEGAKIGQREGLSEGDIIKLNRMYKCTREETTTAKAPIFNWDFLDKLPKP</sequence>
<dbReference type="GO" id="GO:0046872">
    <property type="term" value="F:metal ion binding"/>
    <property type="evidence" value="ECO:0007669"/>
    <property type="project" value="UniProtKB-KW"/>
</dbReference>
<keyword evidence="2 7" id="KW-0479">Metal-binding</keyword>
<evidence type="ECO:0000256" key="1">
    <source>
        <dbReference type="ARBA" id="ARBA00022670"/>
    </source>
</evidence>
<comment type="caution">
    <text evidence="6">Lacks conserved residue(s) required for the propagation of feature annotation.</text>
</comment>
<comment type="cofactor">
    <cofactor evidence="7">
        <name>Zn(2+)</name>
        <dbReference type="ChEBI" id="CHEBI:29105"/>
    </cofactor>
    <text evidence="7">Binds 1 zinc ion per subunit.</text>
</comment>
<organism evidence="9 10">
    <name type="scientific">Arctia plantaginis</name>
    <name type="common">Wood tiger moth</name>
    <name type="synonym">Phalaena plantaginis</name>
    <dbReference type="NCBI Taxonomy" id="874455"/>
    <lineage>
        <taxon>Eukaryota</taxon>
        <taxon>Metazoa</taxon>
        <taxon>Ecdysozoa</taxon>
        <taxon>Arthropoda</taxon>
        <taxon>Hexapoda</taxon>
        <taxon>Insecta</taxon>
        <taxon>Pterygota</taxon>
        <taxon>Neoptera</taxon>
        <taxon>Endopterygota</taxon>
        <taxon>Lepidoptera</taxon>
        <taxon>Glossata</taxon>
        <taxon>Ditrysia</taxon>
        <taxon>Noctuoidea</taxon>
        <taxon>Erebidae</taxon>
        <taxon>Arctiinae</taxon>
        <taxon>Arctia</taxon>
    </lineage>
</organism>
<evidence type="ECO:0000313" key="9">
    <source>
        <dbReference type="EMBL" id="CAB3257209.1"/>
    </source>
</evidence>
<dbReference type="Pfam" id="PF01400">
    <property type="entry name" value="Astacin"/>
    <property type="match status" value="1"/>
</dbReference>
<evidence type="ECO:0000256" key="4">
    <source>
        <dbReference type="ARBA" id="ARBA00022833"/>
    </source>
</evidence>
<evidence type="ECO:0000256" key="3">
    <source>
        <dbReference type="ARBA" id="ARBA00022801"/>
    </source>
</evidence>
<dbReference type="AlphaFoldDB" id="A0A8S1BF32"/>
<feature type="signal peptide" evidence="7">
    <location>
        <begin position="1"/>
        <end position="17"/>
    </location>
</feature>
<keyword evidence="5 7" id="KW-0482">Metalloprotease</keyword>
<dbReference type="PANTHER" id="PTHR10127">
    <property type="entry name" value="DISCOIDIN, CUB, EGF, LAMININ , AND ZINC METALLOPROTEASE DOMAIN CONTAINING"/>
    <property type="match status" value="1"/>
</dbReference>
<dbReference type="OrthoDB" id="412647at2759"/>
<dbReference type="SUPFAM" id="SSF55486">
    <property type="entry name" value="Metalloproteases ('zincins'), catalytic domain"/>
    <property type="match status" value="1"/>
</dbReference>
<evidence type="ECO:0000259" key="8">
    <source>
        <dbReference type="PROSITE" id="PS51864"/>
    </source>
</evidence>
<feature type="chain" id="PRO_5035959824" description="Metalloendopeptidase" evidence="7">
    <location>
        <begin position="18"/>
        <end position="185"/>
    </location>
</feature>
<dbReference type="EC" id="3.4.24.-" evidence="7"/>
<evidence type="ECO:0000313" key="10">
    <source>
        <dbReference type="Proteomes" id="UP000494256"/>
    </source>
</evidence>
<gene>
    <name evidence="9" type="ORF">APLA_LOCUS15845</name>
</gene>
<dbReference type="InterPro" id="IPR024079">
    <property type="entry name" value="MetalloPept_cat_dom_sf"/>
</dbReference>
<protein>
    <recommendedName>
        <fullName evidence="7">Metalloendopeptidase</fullName>
        <ecNumber evidence="7">3.4.24.-</ecNumber>
    </recommendedName>
</protein>
<dbReference type="PANTHER" id="PTHR10127:SF780">
    <property type="entry name" value="METALLOENDOPEPTIDASE"/>
    <property type="match status" value="1"/>
</dbReference>
<accession>A0A8S1BF32</accession>
<dbReference type="Proteomes" id="UP000494256">
    <property type="component" value="Unassembled WGS sequence"/>
</dbReference>
<dbReference type="EMBL" id="CADEBD010000530">
    <property type="protein sequence ID" value="CAB3257209.1"/>
    <property type="molecule type" value="Genomic_DNA"/>
</dbReference>
<evidence type="ECO:0000256" key="7">
    <source>
        <dbReference type="RuleBase" id="RU361183"/>
    </source>
</evidence>
<dbReference type="InterPro" id="IPR001506">
    <property type="entry name" value="Peptidase_M12A"/>
</dbReference>
<dbReference type="PRINTS" id="PR00480">
    <property type="entry name" value="ASTACIN"/>
</dbReference>
<evidence type="ECO:0000256" key="5">
    <source>
        <dbReference type="ARBA" id="ARBA00023049"/>
    </source>
</evidence>
<comment type="caution">
    <text evidence="9">The sequence shown here is derived from an EMBL/GenBank/DDBJ whole genome shotgun (WGS) entry which is preliminary data.</text>
</comment>
<dbReference type="Gene3D" id="3.40.390.10">
    <property type="entry name" value="Collagenase (Catalytic Domain)"/>
    <property type="match status" value="1"/>
</dbReference>
<keyword evidence="1 7" id="KW-0645">Protease</keyword>
<dbReference type="PROSITE" id="PS51864">
    <property type="entry name" value="ASTACIN"/>
    <property type="match status" value="1"/>
</dbReference>
<evidence type="ECO:0000256" key="6">
    <source>
        <dbReference type="PROSITE-ProRule" id="PRU01211"/>
    </source>
</evidence>
<keyword evidence="4 7" id="KW-0862">Zinc</keyword>